<dbReference type="EMBL" id="JUFX02000199">
    <property type="protein sequence ID" value="KPH86526.1"/>
    <property type="molecule type" value="Genomic_DNA"/>
</dbReference>
<feature type="transmembrane region" description="Helical" evidence="3">
    <location>
        <begin position="102"/>
        <end position="122"/>
    </location>
</feature>
<evidence type="ECO:0000313" key="5">
    <source>
        <dbReference type="Proteomes" id="UP000031553"/>
    </source>
</evidence>
<dbReference type="AlphaFoldDB" id="A0A0N0MEK1"/>
<sequence length="191" mass="21141">MSTTQDQPDLSFIGPAAELSEDSETASPPGGSSAGDEKNPDKDNGNVADFVTAFARQLEAEAREAAIADSKAKREREKERLLDELKSSRQDRKIKRKFSDDVLSYLWWFSFCCLAIIFLQGFSPKVDLHYHSDHFWNIELRSSGFHIGNTPLTTLIGSTAASAIGLVAIVLTGLFKVKKDEGKRKDSDKKT</sequence>
<dbReference type="OrthoDB" id="9893628at2"/>
<evidence type="ECO:0000256" key="1">
    <source>
        <dbReference type="SAM" id="Coils"/>
    </source>
</evidence>
<feature type="coiled-coil region" evidence="1">
    <location>
        <begin position="55"/>
        <end position="91"/>
    </location>
</feature>
<feature type="compositionally biased region" description="Basic and acidic residues" evidence="2">
    <location>
        <begin position="35"/>
        <end position="44"/>
    </location>
</feature>
<feature type="transmembrane region" description="Helical" evidence="3">
    <location>
        <begin position="155"/>
        <end position="175"/>
    </location>
</feature>
<proteinExistence type="predicted"/>
<accession>A0A0N0MEK1</accession>
<keyword evidence="3" id="KW-0472">Membrane</keyword>
<feature type="region of interest" description="Disordered" evidence="2">
    <location>
        <begin position="1"/>
        <end position="46"/>
    </location>
</feature>
<dbReference type="RefSeq" id="WP_141260494.1">
    <property type="nucleotide sequence ID" value="NZ_JUFX02000199.1"/>
</dbReference>
<keyword evidence="3" id="KW-1133">Transmembrane helix</keyword>
<keyword evidence="3" id="KW-0812">Transmembrane</keyword>
<comment type="caution">
    <text evidence="4">The sequence shown here is derived from an EMBL/GenBank/DDBJ whole genome shotgun (WGS) entry which is preliminary data.</text>
</comment>
<evidence type="ECO:0000313" key="4">
    <source>
        <dbReference type="EMBL" id="KPH86526.1"/>
    </source>
</evidence>
<evidence type="ECO:0000256" key="3">
    <source>
        <dbReference type="SAM" id="Phobius"/>
    </source>
</evidence>
<keyword evidence="1" id="KW-0175">Coiled coil</keyword>
<name>A0A0N0MEK1_9PROT</name>
<dbReference type="Proteomes" id="UP000031553">
    <property type="component" value="Unassembled WGS sequence"/>
</dbReference>
<evidence type="ECO:0000256" key="2">
    <source>
        <dbReference type="SAM" id="MobiDB-lite"/>
    </source>
</evidence>
<gene>
    <name evidence="4" type="ORF">GLUCOINTEAF2_0202730</name>
</gene>
<protein>
    <submittedName>
        <fullName evidence="4">Uncharacterized protein</fullName>
    </submittedName>
</protein>
<reference evidence="4 5" key="1">
    <citation type="submission" date="2015-07" db="EMBL/GenBank/DDBJ databases">
        <title>Draft Genome Sequence of Komagataeibacter intermedius Strain AF2, Isolated from Kombucha Tea.</title>
        <authorList>
            <person name="Santos R.A."/>
            <person name="Berretta A.A."/>
            <person name="Barud H.S."/>
            <person name="Ribeiro S.J."/>
            <person name="Gonzalez-Garcia L.N."/>
            <person name="Zucchi T.D."/>
            <person name="Goldman G.H."/>
            <person name="Riano-Pachon D.M."/>
        </authorList>
    </citation>
    <scope>NUCLEOTIDE SEQUENCE [LARGE SCALE GENOMIC DNA]</scope>
    <source>
        <strain evidence="4 5">AF2</strain>
    </source>
</reference>
<organism evidence="4 5">
    <name type="scientific">Komagataeibacter intermedius AF2</name>
    <dbReference type="NCBI Taxonomy" id="1458464"/>
    <lineage>
        <taxon>Bacteria</taxon>
        <taxon>Pseudomonadati</taxon>
        <taxon>Pseudomonadota</taxon>
        <taxon>Alphaproteobacteria</taxon>
        <taxon>Acetobacterales</taxon>
        <taxon>Acetobacteraceae</taxon>
        <taxon>Komagataeibacter</taxon>
    </lineage>
</organism>